<sequence>MAFQTQGQSASLKSPAKPATNSPPATGVLFVPSPPPPFPGDQLFQSFPRHTRRRSSRRFHLFFHVSLPLIHPAKKVAAYFKTWLRDARDCYMRTSSGRLVDIPFHETILPPVTSHSVSAPPTPGASVDNSFHPDDCDDDDRKKLLGDDGGEDSDDVDRTCDRGAADEELGVTCPRGGATCCGRMAGLTPVALMWSLLSILVVGACGVSLFHPYWVMHPDRLHSFGLFTYCMRDMASTLPQAVCHGYGEAGGGRMELTRIPAGAWQASTLLFGGGVALEAVGALVTVVLLLLPSYGRHRLALLNGYLQTVAGESALVIRVCPLFDLTQVFVEDDWYFRSRQIASPPHT</sequence>
<dbReference type="InterPro" id="IPR019372">
    <property type="entry name" value="LHFPL"/>
</dbReference>
<dbReference type="PANTHER" id="PTHR12489:SF22">
    <property type="entry name" value="SI:DKEY-35M8.1"/>
    <property type="match status" value="1"/>
</dbReference>
<evidence type="ECO:0000256" key="4">
    <source>
        <dbReference type="ARBA" id="ARBA00023136"/>
    </source>
</evidence>
<dbReference type="OrthoDB" id="5975578at2759"/>
<dbReference type="Proteomes" id="UP000245119">
    <property type="component" value="Linkage Group LG4"/>
</dbReference>
<proteinExistence type="predicted"/>
<feature type="compositionally biased region" description="Polar residues" evidence="5">
    <location>
        <begin position="1"/>
        <end position="12"/>
    </location>
</feature>
<feature type="transmembrane region" description="Helical" evidence="6">
    <location>
        <begin position="192"/>
        <end position="214"/>
    </location>
</feature>
<dbReference type="GO" id="GO:0016020">
    <property type="term" value="C:membrane"/>
    <property type="evidence" value="ECO:0007669"/>
    <property type="project" value="UniProtKB-SubCell"/>
</dbReference>
<evidence type="ECO:0000313" key="8">
    <source>
        <dbReference type="Proteomes" id="UP000245119"/>
    </source>
</evidence>
<reference evidence="7 8" key="1">
    <citation type="submission" date="2018-04" db="EMBL/GenBank/DDBJ databases">
        <title>The genome of golden apple snail Pomacea canaliculata provides insight into stress tolerance and invasive adaptation.</title>
        <authorList>
            <person name="Liu C."/>
            <person name="Liu B."/>
            <person name="Ren Y."/>
            <person name="Zhang Y."/>
            <person name="Wang H."/>
            <person name="Li S."/>
            <person name="Jiang F."/>
            <person name="Yin L."/>
            <person name="Zhang G."/>
            <person name="Qian W."/>
            <person name="Fan W."/>
        </authorList>
    </citation>
    <scope>NUCLEOTIDE SEQUENCE [LARGE SCALE GENOMIC DNA]</scope>
    <source>
        <strain evidence="7">SZHN2017</strain>
        <tissue evidence="7">Muscle</tissue>
    </source>
</reference>
<keyword evidence="2 6" id="KW-0812">Transmembrane</keyword>
<evidence type="ECO:0000256" key="5">
    <source>
        <dbReference type="SAM" id="MobiDB-lite"/>
    </source>
</evidence>
<comment type="caution">
    <text evidence="7">The sequence shown here is derived from an EMBL/GenBank/DDBJ whole genome shotgun (WGS) entry which is preliminary data.</text>
</comment>
<gene>
    <name evidence="7" type="ORF">C0Q70_06909</name>
</gene>
<dbReference type="AlphaFoldDB" id="A0A2T7PDJ9"/>
<evidence type="ECO:0000256" key="3">
    <source>
        <dbReference type="ARBA" id="ARBA00022989"/>
    </source>
</evidence>
<keyword evidence="8" id="KW-1185">Reference proteome</keyword>
<dbReference type="PANTHER" id="PTHR12489">
    <property type="entry name" value="LIPOMA HMGIC FUSION PARTNER-LIKE PROTEIN"/>
    <property type="match status" value="1"/>
</dbReference>
<organism evidence="7 8">
    <name type="scientific">Pomacea canaliculata</name>
    <name type="common">Golden apple snail</name>
    <dbReference type="NCBI Taxonomy" id="400727"/>
    <lineage>
        <taxon>Eukaryota</taxon>
        <taxon>Metazoa</taxon>
        <taxon>Spiralia</taxon>
        <taxon>Lophotrochozoa</taxon>
        <taxon>Mollusca</taxon>
        <taxon>Gastropoda</taxon>
        <taxon>Caenogastropoda</taxon>
        <taxon>Architaenioglossa</taxon>
        <taxon>Ampullarioidea</taxon>
        <taxon>Ampullariidae</taxon>
        <taxon>Pomacea</taxon>
    </lineage>
</organism>
<feature type="region of interest" description="Disordered" evidence="5">
    <location>
        <begin position="1"/>
        <end position="29"/>
    </location>
</feature>
<feature type="transmembrane region" description="Helical" evidence="6">
    <location>
        <begin position="269"/>
        <end position="291"/>
    </location>
</feature>
<evidence type="ECO:0000256" key="6">
    <source>
        <dbReference type="SAM" id="Phobius"/>
    </source>
</evidence>
<evidence type="ECO:0000256" key="2">
    <source>
        <dbReference type="ARBA" id="ARBA00022692"/>
    </source>
</evidence>
<feature type="region of interest" description="Disordered" evidence="5">
    <location>
        <begin position="113"/>
        <end position="135"/>
    </location>
</feature>
<dbReference type="Pfam" id="PF10242">
    <property type="entry name" value="L_HMGIC_fpl"/>
    <property type="match status" value="1"/>
</dbReference>
<keyword evidence="4 6" id="KW-0472">Membrane</keyword>
<name>A0A2T7PDJ9_POMCA</name>
<evidence type="ECO:0000313" key="7">
    <source>
        <dbReference type="EMBL" id="PVD31497.1"/>
    </source>
</evidence>
<accession>A0A2T7PDJ9</accession>
<comment type="subcellular location">
    <subcellularLocation>
        <location evidence="1">Membrane</location>
        <topology evidence="1">Multi-pass membrane protein</topology>
    </subcellularLocation>
</comment>
<protein>
    <submittedName>
        <fullName evidence="7">Uncharacterized protein</fullName>
    </submittedName>
</protein>
<keyword evidence="3 6" id="KW-1133">Transmembrane helix</keyword>
<evidence type="ECO:0000256" key="1">
    <source>
        <dbReference type="ARBA" id="ARBA00004141"/>
    </source>
</evidence>
<dbReference type="EMBL" id="PZQS01000004">
    <property type="protein sequence ID" value="PVD31497.1"/>
    <property type="molecule type" value="Genomic_DNA"/>
</dbReference>